<keyword evidence="2 5" id="KW-0418">Kinase</keyword>
<feature type="region of interest" description="Disordered" evidence="3">
    <location>
        <begin position="281"/>
        <end position="341"/>
    </location>
</feature>
<feature type="non-terminal residue" evidence="5">
    <location>
        <position position="466"/>
    </location>
</feature>
<dbReference type="PANTHER" id="PTHR10048:SF22">
    <property type="entry name" value="PHOSPHATIDYLINOSITOL 4-KINASE BETA"/>
    <property type="match status" value="1"/>
</dbReference>
<feature type="domain" description="PI3K/PI4K catalytic" evidence="4">
    <location>
        <begin position="326"/>
        <end position="466"/>
    </location>
</feature>
<dbReference type="GO" id="GO:0016020">
    <property type="term" value="C:membrane"/>
    <property type="evidence" value="ECO:0007669"/>
    <property type="project" value="TreeGrafter"/>
</dbReference>
<accession>S9UJJ0</accession>
<sequence length="466" mass="52812">MKRAQERHELLETLQTLSSSGSSHEERLKLVAKLFQSNLNIIEDCMLQVTHVCITQPHPEIQQHLSSFLHWLAGNSLMLALKLSWTIDAITDFFISSGMSDQIKKIHDRIETVAINQDRQLPAPWDRLVLAGAGRRAHAAPLTREDRPDADVVMRKEQRLKLYNDERAFVSFLTDLSNQLRFFPDRSKRKVELRKRLAEVNEHLASLRLVHPLCRSNDHVRWIVHIAVEECTVFSSRERAPYLIRYEVVVDDTATLADPSQSRLRQKDGSFKVSSASQDVYVPGADMDDSSSSSGEEAAGGSRSRSRSSRAGAAPPNEALQSAFGESAEERHARIRRESPWGAHPNWSMNSMIVKAGDDLRQEELALQLIYMFDRVWSEAGLTCRAHPYVALPTSSDSGLLEVVENSNSMDGIKKACRVSSIYQFYVKAFEQENSKLYLEAQRNFAETLAGYSIISYMLQIKDRHN</sequence>
<proteinExistence type="predicted"/>
<dbReference type="EMBL" id="ATMH01003726">
    <property type="protein sequence ID" value="EPY30977.1"/>
    <property type="molecule type" value="Genomic_DNA"/>
</dbReference>
<feature type="compositionally biased region" description="Low complexity" evidence="3">
    <location>
        <begin position="290"/>
        <end position="314"/>
    </location>
</feature>
<dbReference type="Pfam" id="PF00454">
    <property type="entry name" value="PI3_PI4_kinase"/>
    <property type="match status" value="1"/>
</dbReference>
<keyword evidence="6" id="KW-1185">Reference proteome</keyword>
<dbReference type="AlphaFoldDB" id="S9UJJ0"/>
<gene>
    <name evidence="5" type="ORF">STCU_03726</name>
</gene>
<evidence type="ECO:0000256" key="3">
    <source>
        <dbReference type="SAM" id="MobiDB-lite"/>
    </source>
</evidence>
<evidence type="ECO:0000259" key="4">
    <source>
        <dbReference type="PROSITE" id="PS50290"/>
    </source>
</evidence>
<comment type="caution">
    <text evidence="5">The sequence shown here is derived from an EMBL/GenBank/DDBJ whole genome shotgun (WGS) entry which is preliminary data.</text>
</comment>
<keyword evidence="1" id="KW-0808">Transferase</keyword>
<dbReference type="OrthoDB" id="10264149at2759"/>
<dbReference type="Proteomes" id="UP000015354">
    <property type="component" value="Unassembled WGS sequence"/>
</dbReference>
<evidence type="ECO:0000256" key="2">
    <source>
        <dbReference type="ARBA" id="ARBA00022777"/>
    </source>
</evidence>
<dbReference type="InterPro" id="IPR036940">
    <property type="entry name" value="PI3/4_kinase_cat_sf"/>
</dbReference>
<dbReference type="GO" id="GO:0004430">
    <property type="term" value="F:1-phosphatidylinositol 4-kinase activity"/>
    <property type="evidence" value="ECO:0007669"/>
    <property type="project" value="TreeGrafter"/>
</dbReference>
<dbReference type="InterPro" id="IPR011009">
    <property type="entry name" value="Kinase-like_dom_sf"/>
</dbReference>
<dbReference type="PANTHER" id="PTHR10048">
    <property type="entry name" value="PHOSPHATIDYLINOSITOL KINASE"/>
    <property type="match status" value="1"/>
</dbReference>
<dbReference type="InterPro" id="IPR018936">
    <property type="entry name" value="PI3/4_kinase_CS"/>
</dbReference>
<evidence type="ECO:0000313" key="5">
    <source>
        <dbReference type="EMBL" id="EPY30977.1"/>
    </source>
</evidence>
<dbReference type="GO" id="GO:0005737">
    <property type="term" value="C:cytoplasm"/>
    <property type="evidence" value="ECO:0007669"/>
    <property type="project" value="TreeGrafter"/>
</dbReference>
<protein>
    <submittedName>
        <fullName evidence="5">Phosphatidylinositol 4-kinase</fullName>
    </submittedName>
</protein>
<dbReference type="PROSITE" id="PS00915">
    <property type="entry name" value="PI3_4_KINASE_1"/>
    <property type="match status" value="1"/>
</dbReference>
<dbReference type="PROSITE" id="PS50290">
    <property type="entry name" value="PI3_4_KINASE_3"/>
    <property type="match status" value="1"/>
</dbReference>
<dbReference type="GO" id="GO:0046854">
    <property type="term" value="P:phosphatidylinositol phosphate biosynthetic process"/>
    <property type="evidence" value="ECO:0007669"/>
    <property type="project" value="InterPro"/>
</dbReference>
<dbReference type="GO" id="GO:0048015">
    <property type="term" value="P:phosphatidylinositol-mediated signaling"/>
    <property type="evidence" value="ECO:0007669"/>
    <property type="project" value="TreeGrafter"/>
</dbReference>
<dbReference type="Gene3D" id="1.10.1070.11">
    <property type="entry name" value="Phosphatidylinositol 3-/4-kinase, catalytic domain"/>
    <property type="match status" value="1"/>
</dbReference>
<feature type="compositionally biased region" description="Basic and acidic residues" evidence="3">
    <location>
        <begin position="328"/>
        <end position="339"/>
    </location>
</feature>
<evidence type="ECO:0000313" key="6">
    <source>
        <dbReference type="Proteomes" id="UP000015354"/>
    </source>
</evidence>
<organism evidence="5 6">
    <name type="scientific">Strigomonas culicis</name>
    <dbReference type="NCBI Taxonomy" id="28005"/>
    <lineage>
        <taxon>Eukaryota</taxon>
        <taxon>Discoba</taxon>
        <taxon>Euglenozoa</taxon>
        <taxon>Kinetoplastea</taxon>
        <taxon>Metakinetoplastina</taxon>
        <taxon>Trypanosomatida</taxon>
        <taxon>Trypanosomatidae</taxon>
        <taxon>Strigomonadinae</taxon>
        <taxon>Strigomonas</taxon>
    </lineage>
</organism>
<name>S9UJJ0_9TRYP</name>
<reference evidence="5 6" key="1">
    <citation type="journal article" date="2013" name="PLoS ONE">
        <title>Predicting the Proteins of Angomonas deanei, Strigomonas culicis and Their Respective Endosymbionts Reveals New Aspects of the Trypanosomatidae Family.</title>
        <authorList>
            <person name="Motta M.C."/>
            <person name="Martins A.C."/>
            <person name="de Souza S.S."/>
            <person name="Catta-Preta C.M."/>
            <person name="Silva R."/>
            <person name="Klein C.C."/>
            <person name="de Almeida L.G."/>
            <person name="de Lima Cunha O."/>
            <person name="Ciapina L.P."/>
            <person name="Brocchi M."/>
            <person name="Colabardini A.C."/>
            <person name="de Araujo Lima B."/>
            <person name="Machado C.R."/>
            <person name="de Almeida Soares C.M."/>
            <person name="Probst C.M."/>
            <person name="de Menezes C.B."/>
            <person name="Thompson C.E."/>
            <person name="Bartholomeu D.C."/>
            <person name="Gradia D.F."/>
            <person name="Pavoni D.P."/>
            <person name="Grisard E.C."/>
            <person name="Fantinatti-Garboggini F."/>
            <person name="Marchini F.K."/>
            <person name="Rodrigues-Luiz G.F."/>
            <person name="Wagner G."/>
            <person name="Goldman G.H."/>
            <person name="Fietto J.L."/>
            <person name="Elias M.C."/>
            <person name="Goldman M.H."/>
            <person name="Sagot M.F."/>
            <person name="Pereira M."/>
            <person name="Stoco P.H."/>
            <person name="de Mendonca-Neto R.P."/>
            <person name="Teixeira S.M."/>
            <person name="Maciel T.E."/>
            <person name="de Oliveira Mendes T.A."/>
            <person name="Urmenyi T.P."/>
            <person name="de Souza W."/>
            <person name="Schenkman S."/>
            <person name="de Vasconcelos A.T."/>
        </authorList>
    </citation>
    <scope>NUCLEOTIDE SEQUENCE [LARGE SCALE GENOMIC DNA]</scope>
</reference>
<dbReference type="Gene3D" id="3.30.1010.10">
    <property type="entry name" value="Phosphatidylinositol 3-kinase Catalytic Subunit, Chain A, domain 4"/>
    <property type="match status" value="1"/>
</dbReference>
<dbReference type="SUPFAM" id="SSF56112">
    <property type="entry name" value="Protein kinase-like (PK-like)"/>
    <property type="match status" value="1"/>
</dbReference>
<dbReference type="InterPro" id="IPR015433">
    <property type="entry name" value="PI3/4_kinase"/>
</dbReference>
<dbReference type="SMART" id="SM00146">
    <property type="entry name" value="PI3Kc"/>
    <property type="match status" value="1"/>
</dbReference>
<dbReference type="InterPro" id="IPR000403">
    <property type="entry name" value="PI3/4_kinase_cat_dom"/>
</dbReference>
<evidence type="ECO:0000256" key="1">
    <source>
        <dbReference type="ARBA" id="ARBA00022679"/>
    </source>
</evidence>